<dbReference type="Proteomes" id="UP001459277">
    <property type="component" value="Unassembled WGS sequence"/>
</dbReference>
<name>A0AAW2CKL3_9ROSI</name>
<evidence type="ECO:0000313" key="1">
    <source>
        <dbReference type="EMBL" id="KAK9998573.1"/>
    </source>
</evidence>
<protein>
    <submittedName>
        <fullName evidence="1">Uncharacterized protein</fullName>
    </submittedName>
</protein>
<sequence length="54" mass="5754">MSAIAVGIGWRLIPPSEGQQDHKARELGRLQKVSVITHPYAPSLGILLGAYGTV</sequence>
<keyword evidence="2" id="KW-1185">Reference proteome</keyword>
<reference evidence="1 2" key="1">
    <citation type="submission" date="2024-01" db="EMBL/GenBank/DDBJ databases">
        <title>A telomere-to-telomere, gap-free genome of sweet tea (Lithocarpus litseifolius).</title>
        <authorList>
            <person name="Zhou J."/>
        </authorList>
    </citation>
    <scope>NUCLEOTIDE SEQUENCE [LARGE SCALE GENOMIC DNA]</scope>
    <source>
        <strain evidence="1">Zhou-2022a</strain>
        <tissue evidence="1">Leaf</tissue>
    </source>
</reference>
<dbReference type="AlphaFoldDB" id="A0AAW2CKL3"/>
<comment type="caution">
    <text evidence="1">The sequence shown here is derived from an EMBL/GenBank/DDBJ whole genome shotgun (WGS) entry which is preliminary data.</text>
</comment>
<dbReference type="EMBL" id="JAZDWU010000006">
    <property type="protein sequence ID" value="KAK9998573.1"/>
    <property type="molecule type" value="Genomic_DNA"/>
</dbReference>
<evidence type="ECO:0000313" key="2">
    <source>
        <dbReference type="Proteomes" id="UP001459277"/>
    </source>
</evidence>
<organism evidence="1 2">
    <name type="scientific">Lithocarpus litseifolius</name>
    <dbReference type="NCBI Taxonomy" id="425828"/>
    <lineage>
        <taxon>Eukaryota</taxon>
        <taxon>Viridiplantae</taxon>
        <taxon>Streptophyta</taxon>
        <taxon>Embryophyta</taxon>
        <taxon>Tracheophyta</taxon>
        <taxon>Spermatophyta</taxon>
        <taxon>Magnoliopsida</taxon>
        <taxon>eudicotyledons</taxon>
        <taxon>Gunneridae</taxon>
        <taxon>Pentapetalae</taxon>
        <taxon>rosids</taxon>
        <taxon>fabids</taxon>
        <taxon>Fagales</taxon>
        <taxon>Fagaceae</taxon>
        <taxon>Lithocarpus</taxon>
    </lineage>
</organism>
<accession>A0AAW2CKL3</accession>
<gene>
    <name evidence="1" type="ORF">SO802_018176</name>
</gene>
<proteinExistence type="predicted"/>